<protein>
    <recommendedName>
        <fullName evidence="3">Endonuclease/exonuclease/phosphatase domain-containing protein</fullName>
    </recommendedName>
</protein>
<reference evidence="1" key="1">
    <citation type="submission" date="2019-03" db="EMBL/GenBank/DDBJ databases">
        <title>WGS assembly of Setaria viridis.</title>
        <authorList>
            <person name="Huang P."/>
            <person name="Jenkins J."/>
            <person name="Grimwood J."/>
            <person name="Barry K."/>
            <person name="Healey A."/>
            <person name="Mamidi S."/>
            <person name="Sreedasyam A."/>
            <person name="Shu S."/>
            <person name="Feldman M."/>
            <person name="Wu J."/>
            <person name="Yu Y."/>
            <person name="Chen C."/>
            <person name="Johnson J."/>
            <person name="Rokhsar D."/>
            <person name="Baxter I."/>
            <person name="Schmutz J."/>
            <person name="Brutnell T."/>
            <person name="Kellogg E."/>
        </authorList>
    </citation>
    <scope>NUCLEOTIDE SEQUENCE [LARGE SCALE GENOMIC DNA]</scope>
</reference>
<dbReference type="Gramene" id="TKW01779">
    <property type="protein sequence ID" value="TKW01779"/>
    <property type="gene ID" value="SEVIR_8G201200v2"/>
</dbReference>
<dbReference type="PANTHER" id="PTHR33087:SF31">
    <property type="entry name" value="OS06G0482850 PROTEIN"/>
    <property type="match status" value="1"/>
</dbReference>
<name>A0A4U6TMK4_SETVI</name>
<organism evidence="1 2">
    <name type="scientific">Setaria viridis</name>
    <name type="common">Green bristlegrass</name>
    <name type="synonym">Setaria italica subsp. viridis</name>
    <dbReference type="NCBI Taxonomy" id="4556"/>
    <lineage>
        <taxon>Eukaryota</taxon>
        <taxon>Viridiplantae</taxon>
        <taxon>Streptophyta</taxon>
        <taxon>Embryophyta</taxon>
        <taxon>Tracheophyta</taxon>
        <taxon>Spermatophyta</taxon>
        <taxon>Magnoliopsida</taxon>
        <taxon>Liliopsida</taxon>
        <taxon>Poales</taxon>
        <taxon>Poaceae</taxon>
        <taxon>PACMAD clade</taxon>
        <taxon>Panicoideae</taxon>
        <taxon>Panicodae</taxon>
        <taxon>Paniceae</taxon>
        <taxon>Cenchrinae</taxon>
        <taxon>Setaria</taxon>
    </lineage>
</organism>
<evidence type="ECO:0008006" key="3">
    <source>
        <dbReference type="Google" id="ProtNLM"/>
    </source>
</evidence>
<dbReference type="PANTHER" id="PTHR33087">
    <property type="entry name" value="OS07G0539200 PROTEIN"/>
    <property type="match status" value="1"/>
</dbReference>
<dbReference type="SUPFAM" id="SSF56219">
    <property type="entry name" value="DNase I-like"/>
    <property type="match status" value="1"/>
</dbReference>
<proteinExistence type="predicted"/>
<dbReference type="InterPro" id="IPR036691">
    <property type="entry name" value="Endo/exonu/phosph_ase_sf"/>
</dbReference>
<dbReference type="Proteomes" id="UP000298652">
    <property type="component" value="Chromosome 8"/>
</dbReference>
<dbReference type="AlphaFoldDB" id="A0A4U6TMK4"/>
<evidence type="ECO:0000313" key="1">
    <source>
        <dbReference type="EMBL" id="TKW01779.1"/>
    </source>
</evidence>
<evidence type="ECO:0000313" key="2">
    <source>
        <dbReference type="Proteomes" id="UP000298652"/>
    </source>
</evidence>
<accession>A0A4U6TMK4</accession>
<keyword evidence="2" id="KW-1185">Reference proteome</keyword>
<dbReference type="Gene3D" id="3.60.10.10">
    <property type="entry name" value="Endonuclease/exonuclease/phosphatase"/>
    <property type="match status" value="1"/>
</dbReference>
<sequence length="649" mass="73183">MEPELVSGEASRRPDHVSVYVQRTVAAREEERQLSLTALISIQMNGRAKLSAQVVHRDVLQQLGGSGTREQDLGVKHLTVSTFLLHFSMPEQHTTTLWLGGLCAGQTTLWLLPWTRQVRASASKLHYRAKVCIEGIPEHAQQVDTVARLFNSTMFIEDFDTDADTEQERDCLCVWVWTFNPDGLAKTVTLKIDEPLTYPEEYYWQMGEFELPTIRTGPAEMLNYEVIIHLDRVFDYSPLPSSPLERSYHSGVSGLPEDLYEDEWPIKHHFVWYYGFLDDQRGFIGGSSSQGGRRGGYGRHFHGRDGEVPVTVNSAHTGAEVQDTTNPTRKVKQAPAKSSCFCSIPMKGAATTIKLTQWQTRRSNKIADKPKTTLVIEEQAMALLMKNIQETKMEEFSDILVSECLGKKFSRIYAYLPTQGTRGGILLAVNEDYYNIKEYFIKNNSITALVYGPQGDSGKLQFLEEIKQIAGMISDKWLFLGDFNMILQEEDKNCWRVYTFLAKTHLPRLPRPRLLQLADLAVRLATLPPCTCGYLGGVAPAALGRAADELPTSHDEPTTSRGIGGDLAARGRAAEELLDVIDYPTSYPYKNNININKRIMGAFRAVVHALELRELNLRGRRYTWTNNVTHIRIDRVFCNLVMPLPSSST</sequence>
<dbReference type="InterPro" id="IPR053253">
    <property type="entry name" value="Sex_diff_modulator"/>
</dbReference>
<gene>
    <name evidence="1" type="ORF">SEVIR_8G201200v2</name>
</gene>
<dbReference type="EMBL" id="CM016559">
    <property type="protein sequence ID" value="TKW01779.1"/>
    <property type="molecule type" value="Genomic_DNA"/>
</dbReference>